<accession>A0A1G7RV61</accession>
<evidence type="ECO:0000256" key="1">
    <source>
        <dbReference type="SAM" id="Phobius"/>
    </source>
</evidence>
<feature type="transmembrane region" description="Helical" evidence="1">
    <location>
        <begin position="12"/>
        <end position="30"/>
    </location>
</feature>
<dbReference type="STRING" id="551996.SAMN05192573_102369"/>
<keyword evidence="1" id="KW-0812">Transmembrane</keyword>
<dbReference type="AlphaFoldDB" id="A0A1G7RV61"/>
<name>A0A1G7RV61_9SPHI</name>
<proteinExistence type="predicted"/>
<sequence length="37" mass="4194">MESKNQRLLIDTLLTISFLLIVLLAVIMVFQPGVYSN</sequence>
<keyword evidence="3" id="KW-1185">Reference proteome</keyword>
<dbReference type="Proteomes" id="UP000199705">
    <property type="component" value="Unassembled WGS sequence"/>
</dbReference>
<protein>
    <submittedName>
        <fullName evidence="2">Uncharacterized protein</fullName>
    </submittedName>
</protein>
<keyword evidence="1" id="KW-1133">Transmembrane helix</keyword>
<evidence type="ECO:0000313" key="2">
    <source>
        <dbReference type="EMBL" id="SDG14574.1"/>
    </source>
</evidence>
<evidence type="ECO:0000313" key="3">
    <source>
        <dbReference type="Proteomes" id="UP000199705"/>
    </source>
</evidence>
<reference evidence="3" key="1">
    <citation type="submission" date="2016-10" db="EMBL/GenBank/DDBJ databases">
        <authorList>
            <person name="Varghese N."/>
            <person name="Submissions S."/>
        </authorList>
    </citation>
    <scope>NUCLEOTIDE SEQUENCE [LARGE SCALE GENOMIC DNA]</scope>
    <source>
        <strain evidence="3">Gh-67</strain>
    </source>
</reference>
<gene>
    <name evidence="2" type="ORF">SAMN05192573_102369</name>
</gene>
<dbReference type="EMBL" id="FNCG01000002">
    <property type="protein sequence ID" value="SDG14574.1"/>
    <property type="molecule type" value="Genomic_DNA"/>
</dbReference>
<organism evidence="2 3">
    <name type="scientific">Mucilaginibacter gossypii</name>
    <dbReference type="NCBI Taxonomy" id="551996"/>
    <lineage>
        <taxon>Bacteria</taxon>
        <taxon>Pseudomonadati</taxon>
        <taxon>Bacteroidota</taxon>
        <taxon>Sphingobacteriia</taxon>
        <taxon>Sphingobacteriales</taxon>
        <taxon>Sphingobacteriaceae</taxon>
        <taxon>Mucilaginibacter</taxon>
    </lineage>
</organism>
<keyword evidence="1" id="KW-0472">Membrane</keyword>